<comment type="caution">
    <text evidence="2">The sequence shown here is derived from an EMBL/GenBank/DDBJ whole genome shotgun (WGS) entry which is preliminary data.</text>
</comment>
<dbReference type="SUPFAM" id="SSF141452">
    <property type="entry name" value="Hcp1-like"/>
    <property type="match status" value="1"/>
</dbReference>
<dbReference type="Gene3D" id="2.30.110.20">
    <property type="entry name" value="Hcp1-like"/>
    <property type="match status" value="1"/>
</dbReference>
<feature type="region of interest" description="Disordered" evidence="1">
    <location>
        <begin position="135"/>
        <end position="192"/>
    </location>
</feature>
<evidence type="ECO:0000313" key="2">
    <source>
        <dbReference type="EMBL" id="MBQ0961313.1"/>
    </source>
</evidence>
<protein>
    <submittedName>
        <fullName evidence="2">Type VI secretion system tube protein Hcp</fullName>
    </submittedName>
</protein>
<name>A0A940YSZ5_9BURK</name>
<dbReference type="InterPro" id="IPR008514">
    <property type="entry name" value="T6SS_Hcp"/>
</dbReference>
<dbReference type="InterPro" id="IPR036624">
    <property type="entry name" value="Hcp1-lik_sf"/>
</dbReference>
<reference evidence="2" key="1">
    <citation type="submission" date="2021-04" db="EMBL/GenBank/DDBJ databases">
        <title>The genome sequence of Ideonella sp. 4Y11.</title>
        <authorList>
            <person name="Liu Y."/>
        </authorList>
    </citation>
    <scope>NUCLEOTIDE SEQUENCE</scope>
    <source>
        <strain evidence="2">4Y11</strain>
    </source>
</reference>
<accession>A0A940YSZ5</accession>
<evidence type="ECO:0000313" key="3">
    <source>
        <dbReference type="Proteomes" id="UP000678374"/>
    </source>
</evidence>
<gene>
    <name evidence="2" type="ORF">KAK06_20320</name>
</gene>
<feature type="compositionally biased region" description="Basic and acidic residues" evidence="1">
    <location>
        <begin position="174"/>
        <end position="185"/>
    </location>
</feature>
<dbReference type="AlphaFoldDB" id="A0A940YSZ5"/>
<dbReference type="Proteomes" id="UP000678374">
    <property type="component" value="Unassembled WGS sequence"/>
</dbReference>
<keyword evidence="3" id="KW-1185">Reference proteome</keyword>
<dbReference type="RefSeq" id="WP_210803997.1">
    <property type="nucleotide sequence ID" value="NZ_JAGQDE010000026.1"/>
</dbReference>
<sequence length="192" mass="21569">MRLTKQGGGAVDGECEVDGYEDWIELDDWSWGVAFQQQEDDGKDQAVPTKFSFNKAPDRSSTVLMSHLNTSKPFAKADIRLVDWKHSRFELRAELTNLRMVSLTFSGQLADASADLDEHWECDFNAVTFSHFMSNDKGQKVPRTTSFTRPPNASLKPPRKAKPKKDEDDEQDDGKDKAGKSDTGKHSGQKKT</sequence>
<feature type="compositionally biased region" description="Polar residues" evidence="1">
    <location>
        <begin position="142"/>
        <end position="151"/>
    </location>
</feature>
<evidence type="ECO:0000256" key="1">
    <source>
        <dbReference type="SAM" id="MobiDB-lite"/>
    </source>
</evidence>
<organism evidence="2 3">
    <name type="scientific">Ideonella aquatica</name>
    <dbReference type="NCBI Taxonomy" id="2824119"/>
    <lineage>
        <taxon>Bacteria</taxon>
        <taxon>Pseudomonadati</taxon>
        <taxon>Pseudomonadota</taxon>
        <taxon>Betaproteobacteria</taxon>
        <taxon>Burkholderiales</taxon>
        <taxon>Sphaerotilaceae</taxon>
        <taxon>Ideonella</taxon>
    </lineage>
</organism>
<dbReference type="EMBL" id="JAGQDE010000026">
    <property type="protein sequence ID" value="MBQ0961313.1"/>
    <property type="molecule type" value="Genomic_DNA"/>
</dbReference>
<dbReference type="Pfam" id="PF05638">
    <property type="entry name" value="T6SS_HCP"/>
    <property type="match status" value="1"/>
</dbReference>
<proteinExistence type="predicted"/>